<accession>A0A8J6PVV2</accession>
<feature type="transmembrane region" description="Helical" evidence="1">
    <location>
        <begin position="144"/>
        <end position="164"/>
    </location>
</feature>
<feature type="transmembrane region" description="Helical" evidence="1">
    <location>
        <begin position="82"/>
        <end position="103"/>
    </location>
</feature>
<evidence type="ECO:0000313" key="3">
    <source>
        <dbReference type="Proteomes" id="UP000643405"/>
    </source>
</evidence>
<reference evidence="2" key="1">
    <citation type="submission" date="2020-09" db="EMBL/GenBank/DDBJ databases">
        <title>Genome seq and assembly of Tianweitania sp.</title>
        <authorList>
            <person name="Chhetri G."/>
        </authorList>
    </citation>
    <scope>NUCLEOTIDE SEQUENCE</scope>
    <source>
        <strain evidence="2">Rool2</strain>
    </source>
</reference>
<keyword evidence="1" id="KW-0472">Membrane</keyword>
<feature type="transmembrane region" description="Helical" evidence="1">
    <location>
        <begin position="7"/>
        <end position="27"/>
    </location>
</feature>
<comment type="caution">
    <text evidence="2">The sequence shown here is derived from an EMBL/GenBank/DDBJ whole genome shotgun (WGS) entry which is preliminary data.</text>
</comment>
<dbReference type="Proteomes" id="UP000643405">
    <property type="component" value="Unassembled WGS sequence"/>
</dbReference>
<name>A0A8J6PVV2_9HYPH</name>
<evidence type="ECO:0000256" key="1">
    <source>
        <dbReference type="SAM" id="Phobius"/>
    </source>
</evidence>
<dbReference type="AlphaFoldDB" id="A0A8J6PVV2"/>
<keyword evidence="3" id="KW-1185">Reference proteome</keyword>
<dbReference type="Pfam" id="PF03653">
    <property type="entry name" value="UPF0093"/>
    <property type="match status" value="1"/>
</dbReference>
<dbReference type="InterPro" id="IPR005265">
    <property type="entry name" value="HemJ-like"/>
</dbReference>
<evidence type="ECO:0000313" key="2">
    <source>
        <dbReference type="EMBL" id="MBD0417029.1"/>
    </source>
</evidence>
<dbReference type="EMBL" id="JACVVX010000008">
    <property type="protein sequence ID" value="MBD0417029.1"/>
    <property type="molecule type" value="Genomic_DNA"/>
</dbReference>
<dbReference type="GO" id="GO:0006782">
    <property type="term" value="P:protoporphyrinogen IX biosynthetic process"/>
    <property type="evidence" value="ECO:0007669"/>
    <property type="project" value="UniProtKB-UniPathway"/>
</dbReference>
<gene>
    <name evidence="2" type="ORF">ICI42_20460</name>
</gene>
<keyword evidence="1" id="KW-0812">Transmembrane</keyword>
<proteinExistence type="predicted"/>
<organism evidence="2 3">
    <name type="scientific">Oryzicola mucosus</name>
    <dbReference type="NCBI Taxonomy" id="2767425"/>
    <lineage>
        <taxon>Bacteria</taxon>
        <taxon>Pseudomonadati</taxon>
        <taxon>Pseudomonadota</taxon>
        <taxon>Alphaproteobacteria</taxon>
        <taxon>Hyphomicrobiales</taxon>
        <taxon>Phyllobacteriaceae</taxon>
        <taxon>Oryzicola</taxon>
    </lineage>
</organism>
<dbReference type="UniPathway" id="UPA00251">
    <property type="reaction ID" value="UER00324"/>
</dbReference>
<feature type="transmembrane region" description="Helical" evidence="1">
    <location>
        <begin position="109"/>
        <end position="132"/>
    </location>
</feature>
<keyword evidence="1" id="KW-1133">Transmembrane helix</keyword>
<feature type="transmembrane region" description="Helical" evidence="1">
    <location>
        <begin position="47"/>
        <end position="70"/>
    </location>
</feature>
<sequence>MVILLKFVHILSIAIWSAGLLCLPFLYVQRRRLEDDALHRLHNFTRFIYVGVISPAAFMAVACGIALIFLQATYQPWFSVKLALVGIMVMIHVMSGLMILRLFEPGQTYPYWRFVAVTVLTTSVIGAILFVVLGKPVWSIDRHIAGIFAPGALGVMLGELIAWLR</sequence>
<protein>
    <submittedName>
        <fullName evidence="2">CopD family protein</fullName>
    </submittedName>
</protein>